<dbReference type="GO" id="GO:0006508">
    <property type="term" value="P:proteolysis"/>
    <property type="evidence" value="ECO:0007669"/>
    <property type="project" value="InterPro"/>
</dbReference>
<sequence length="268" mass="28406">MKLTTELLYSLCLAGSALAAPRSGLAERIQARTLDRQTHPLQPIAPNEEYRTLANIQYSNNWAGAVRTSPPPEGAYTEVSASFVVPEPKAIANSEGTQAASAWVGIDGDTYTAAILQTGVDFYIDNGKPVYHAWYEWFPEKAYDFDLVVNPGDVIFTSVQSFSPSEGIAIVENLSTGQKASQTISAPNGDATLAGQNADWIVEDFQSGGTLVNLVDFGTVSFSGAGATAGGARFGVKDAGIIELKQGDKVLTDVEILSDSDLDVSFTG</sequence>
<feature type="chain" id="PRO_5013290377" description="Aspergillopepsin-2" evidence="2">
    <location>
        <begin position="20"/>
        <end position="268"/>
    </location>
</feature>
<dbReference type="GO" id="GO:0070007">
    <property type="term" value="F:glutamic-type endopeptidase activity"/>
    <property type="evidence" value="ECO:0007669"/>
    <property type="project" value="InterPro"/>
</dbReference>
<dbReference type="OrthoDB" id="2862635at2759"/>
<dbReference type="Pfam" id="PF01828">
    <property type="entry name" value="Peptidase_A4"/>
    <property type="match status" value="1"/>
</dbReference>
<dbReference type="InterPro" id="IPR038656">
    <property type="entry name" value="Peptidase_G1_sf"/>
</dbReference>
<organism evidence="3 4">
    <name type="scientific">Aspergillus wentii DTO 134E9</name>
    <dbReference type="NCBI Taxonomy" id="1073089"/>
    <lineage>
        <taxon>Eukaryota</taxon>
        <taxon>Fungi</taxon>
        <taxon>Dikarya</taxon>
        <taxon>Ascomycota</taxon>
        <taxon>Pezizomycotina</taxon>
        <taxon>Eurotiomycetes</taxon>
        <taxon>Eurotiomycetidae</taxon>
        <taxon>Eurotiales</taxon>
        <taxon>Aspergillaceae</taxon>
        <taxon>Aspergillus</taxon>
        <taxon>Aspergillus subgen. Cremei</taxon>
    </lineage>
</organism>
<reference evidence="4" key="1">
    <citation type="journal article" date="2017" name="Genome Biol.">
        <title>Comparative genomics reveals high biological diversity and specific adaptations in the industrially and medically important fungal genus Aspergillus.</title>
        <authorList>
            <person name="de Vries R.P."/>
            <person name="Riley R."/>
            <person name="Wiebenga A."/>
            <person name="Aguilar-Osorio G."/>
            <person name="Amillis S."/>
            <person name="Uchima C.A."/>
            <person name="Anderluh G."/>
            <person name="Asadollahi M."/>
            <person name="Askin M."/>
            <person name="Barry K."/>
            <person name="Battaglia E."/>
            <person name="Bayram O."/>
            <person name="Benocci T."/>
            <person name="Braus-Stromeyer S.A."/>
            <person name="Caldana C."/>
            <person name="Canovas D."/>
            <person name="Cerqueira G.C."/>
            <person name="Chen F."/>
            <person name="Chen W."/>
            <person name="Choi C."/>
            <person name="Clum A."/>
            <person name="Dos Santos R.A."/>
            <person name="Damasio A.R."/>
            <person name="Diallinas G."/>
            <person name="Emri T."/>
            <person name="Fekete E."/>
            <person name="Flipphi M."/>
            <person name="Freyberg S."/>
            <person name="Gallo A."/>
            <person name="Gournas C."/>
            <person name="Habgood R."/>
            <person name="Hainaut M."/>
            <person name="Harispe M.L."/>
            <person name="Henrissat B."/>
            <person name="Hilden K.S."/>
            <person name="Hope R."/>
            <person name="Hossain A."/>
            <person name="Karabika E."/>
            <person name="Karaffa L."/>
            <person name="Karanyi Z."/>
            <person name="Krasevec N."/>
            <person name="Kuo A."/>
            <person name="Kusch H."/>
            <person name="LaButti K."/>
            <person name="Lagendijk E.L."/>
            <person name="Lapidus A."/>
            <person name="Levasseur A."/>
            <person name="Lindquist E."/>
            <person name="Lipzen A."/>
            <person name="Logrieco A.F."/>
            <person name="MacCabe A."/>
            <person name="Maekelae M.R."/>
            <person name="Malavazi I."/>
            <person name="Melin P."/>
            <person name="Meyer V."/>
            <person name="Mielnichuk N."/>
            <person name="Miskei M."/>
            <person name="Molnar A.P."/>
            <person name="Mule G."/>
            <person name="Ngan C.Y."/>
            <person name="Orejas M."/>
            <person name="Orosz E."/>
            <person name="Ouedraogo J.P."/>
            <person name="Overkamp K.M."/>
            <person name="Park H.-S."/>
            <person name="Perrone G."/>
            <person name="Piumi F."/>
            <person name="Punt P.J."/>
            <person name="Ram A.F."/>
            <person name="Ramon A."/>
            <person name="Rauscher S."/>
            <person name="Record E."/>
            <person name="Riano-Pachon D.M."/>
            <person name="Robert V."/>
            <person name="Roehrig J."/>
            <person name="Ruller R."/>
            <person name="Salamov A."/>
            <person name="Salih N.S."/>
            <person name="Samson R.A."/>
            <person name="Sandor E."/>
            <person name="Sanguinetti M."/>
            <person name="Schuetze T."/>
            <person name="Sepcic K."/>
            <person name="Shelest E."/>
            <person name="Sherlock G."/>
            <person name="Sophianopoulou V."/>
            <person name="Squina F.M."/>
            <person name="Sun H."/>
            <person name="Susca A."/>
            <person name="Todd R.B."/>
            <person name="Tsang A."/>
            <person name="Unkles S.E."/>
            <person name="van de Wiele N."/>
            <person name="van Rossen-Uffink D."/>
            <person name="Oliveira J.V."/>
            <person name="Vesth T.C."/>
            <person name="Visser J."/>
            <person name="Yu J.-H."/>
            <person name="Zhou M."/>
            <person name="Andersen M.R."/>
            <person name="Archer D.B."/>
            <person name="Baker S.E."/>
            <person name="Benoit I."/>
            <person name="Brakhage A.A."/>
            <person name="Braus G.H."/>
            <person name="Fischer R."/>
            <person name="Frisvad J.C."/>
            <person name="Goldman G.H."/>
            <person name="Houbraken J."/>
            <person name="Oakley B."/>
            <person name="Pocsi I."/>
            <person name="Scazzocchio C."/>
            <person name="Seiboth B."/>
            <person name="vanKuyk P.A."/>
            <person name="Wortman J."/>
            <person name="Dyer P.S."/>
            <person name="Grigoriev I.V."/>
        </authorList>
    </citation>
    <scope>NUCLEOTIDE SEQUENCE [LARGE SCALE GENOMIC DNA]</scope>
    <source>
        <strain evidence="4">DTO 134E9</strain>
    </source>
</reference>
<dbReference type="CDD" id="cd13426">
    <property type="entry name" value="Peptidase_G1"/>
    <property type="match status" value="1"/>
</dbReference>
<dbReference type="PRINTS" id="PR00977">
    <property type="entry name" value="SCYTLDPTASE"/>
</dbReference>
<evidence type="ECO:0000313" key="4">
    <source>
        <dbReference type="Proteomes" id="UP000184383"/>
    </source>
</evidence>
<keyword evidence="2" id="KW-0732">Signal</keyword>
<dbReference type="InterPro" id="IPR000250">
    <property type="entry name" value="Peptidase_G1"/>
</dbReference>
<dbReference type="EMBL" id="KV878213">
    <property type="protein sequence ID" value="OJJ34509.1"/>
    <property type="molecule type" value="Genomic_DNA"/>
</dbReference>
<dbReference type="InterPro" id="IPR013320">
    <property type="entry name" value="ConA-like_dom_sf"/>
</dbReference>
<feature type="active site" description="Proton acceptor" evidence="1">
    <location>
        <position position="203"/>
    </location>
</feature>
<dbReference type="GeneID" id="63751641"/>
<dbReference type="PANTHER" id="PTHR37536">
    <property type="entry name" value="PUTATIVE (AFU_ORTHOLOGUE AFUA_3G02970)-RELATED"/>
    <property type="match status" value="1"/>
</dbReference>
<accession>A0A1L9RHU1</accession>
<protein>
    <recommendedName>
        <fullName evidence="5">Aspergillopepsin-2</fullName>
    </recommendedName>
</protein>
<feature type="signal peptide" evidence="2">
    <location>
        <begin position="1"/>
        <end position="19"/>
    </location>
</feature>
<name>A0A1L9RHU1_ASPWE</name>
<dbReference type="Proteomes" id="UP000184383">
    <property type="component" value="Unassembled WGS sequence"/>
</dbReference>
<evidence type="ECO:0000313" key="3">
    <source>
        <dbReference type="EMBL" id="OJJ34509.1"/>
    </source>
</evidence>
<dbReference type="VEuPathDB" id="FungiDB:ASPWEDRAFT_42511"/>
<keyword evidence="4" id="KW-1185">Reference proteome</keyword>
<dbReference type="Gene3D" id="2.60.120.700">
    <property type="entry name" value="Peptidase G1"/>
    <property type="match status" value="1"/>
</dbReference>
<evidence type="ECO:0000256" key="1">
    <source>
        <dbReference type="PIRSR" id="PIRSR600250-50"/>
    </source>
</evidence>
<evidence type="ECO:0008006" key="5">
    <source>
        <dbReference type="Google" id="ProtNLM"/>
    </source>
</evidence>
<dbReference type="SUPFAM" id="SSF49899">
    <property type="entry name" value="Concanavalin A-like lectins/glucanases"/>
    <property type="match status" value="1"/>
</dbReference>
<evidence type="ECO:0000256" key="2">
    <source>
        <dbReference type="SAM" id="SignalP"/>
    </source>
</evidence>
<dbReference type="AlphaFoldDB" id="A0A1L9RHU1"/>
<proteinExistence type="predicted"/>
<gene>
    <name evidence="3" type="ORF">ASPWEDRAFT_42511</name>
</gene>
<dbReference type="RefSeq" id="XP_040688185.1">
    <property type="nucleotide sequence ID" value="XM_040835793.1"/>
</dbReference>
<dbReference type="PANTHER" id="PTHR37536:SF1">
    <property type="entry name" value="ASPERGILLOPEPSIN, PUTAITVE (AFU_ORTHOLOGUE AFUA_7G01200)"/>
    <property type="match status" value="1"/>
</dbReference>
<dbReference type="STRING" id="1073089.A0A1L9RHU1"/>